<dbReference type="Gene3D" id="3.30.160.20">
    <property type="match status" value="2"/>
</dbReference>
<dbReference type="WBParaSite" id="mrna-Wban_02351">
    <property type="protein sequence ID" value="mrna-Wban_02351"/>
    <property type="gene ID" value="Wban_02351"/>
</dbReference>
<evidence type="ECO:0008006" key="3">
    <source>
        <dbReference type="Google" id="ProtNLM"/>
    </source>
</evidence>
<dbReference type="Proteomes" id="UP000093561">
    <property type="component" value="Unassembled WGS sequence"/>
</dbReference>
<organism evidence="1 2">
    <name type="scientific">Wuchereria bancrofti</name>
    <dbReference type="NCBI Taxonomy" id="6293"/>
    <lineage>
        <taxon>Eukaryota</taxon>
        <taxon>Metazoa</taxon>
        <taxon>Ecdysozoa</taxon>
        <taxon>Nematoda</taxon>
        <taxon>Chromadorea</taxon>
        <taxon>Rhabditida</taxon>
        <taxon>Spirurina</taxon>
        <taxon>Spiruromorpha</taxon>
        <taxon>Filarioidea</taxon>
        <taxon>Onchocercidae</taxon>
        <taxon>Wuchereria</taxon>
    </lineage>
</organism>
<dbReference type="SUPFAM" id="SSF54768">
    <property type="entry name" value="dsRNA-binding domain-like"/>
    <property type="match status" value="1"/>
</dbReference>
<reference evidence="2" key="3">
    <citation type="submission" date="2024-02" db="UniProtKB">
        <authorList>
            <consortium name="WormBaseParasite"/>
        </authorList>
    </citation>
    <scope>IDENTIFICATION</scope>
    <source>
        <strain evidence="2">pt0022</strain>
    </source>
</reference>
<proteinExistence type="predicted"/>
<reference evidence="1" key="1">
    <citation type="submission" date="2015-03" db="EMBL/GenBank/DDBJ databases">
        <title>Wuchereria bancrofti Genome Sequencing Papua New Guinea Strain.</title>
        <authorList>
            <person name="Small S.T."/>
            <person name="Serre D."/>
            <person name="Zimmerman P.A."/>
        </authorList>
    </citation>
    <scope>NUCLEOTIDE SEQUENCE [LARGE SCALE GENOMIC DNA]</scope>
    <source>
        <strain evidence="1">pt0022</strain>
    </source>
</reference>
<reference evidence="1" key="2">
    <citation type="journal article" date="2016" name="Mol. Ecol.">
        <title>Population genomics of the filarial nematode parasite Wuchereria bancrofti from mosquitoes.</title>
        <authorList>
            <person name="Small S.T."/>
            <person name="Reimer L.J."/>
            <person name="Tisch D.J."/>
            <person name="King C.L."/>
            <person name="Christensen B.M."/>
            <person name="Siba P.M."/>
            <person name="Kazura J.W."/>
            <person name="Serre D."/>
            <person name="Zimmerman P.A."/>
        </authorList>
    </citation>
    <scope>NUCLEOTIDE SEQUENCE</scope>
    <source>
        <strain evidence="1">pt0022</strain>
    </source>
</reference>
<accession>A0AAF5RU05</accession>
<evidence type="ECO:0000313" key="2">
    <source>
        <dbReference type="WBParaSite" id="mrna-Wban_02351"/>
    </source>
</evidence>
<dbReference type="AlphaFoldDB" id="A0AAF5RU05"/>
<name>A0AAF5RU05_WUCBA</name>
<protein>
    <recommendedName>
        <fullName evidence="3">DRBM domain-containing protein</fullName>
    </recommendedName>
</protein>
<evidence type="ECO:0000313" key="1">
    <source>
        <dbReference type="Proteomes" id="UP000093561"/>
    </source>
</evidence>
<sequence length="264" mass="29123">LENRSAFILELRLAISDEIRGWLYGWLGKAKLGTPSYSFTPLANCGEKTRQHHVELGISVNKKDAATNAARDFAYFLTRQKLLDPTELPKLTASMLEAPNPDSFGRDSALENGILLNKTEGNSCTTTDVSVDMQFIPSSRIKTEHQQQKAEEIALATFSARTEGSTKNTAEATYALSLMRQLFHNQLLADISFIVNDELSKEIAHYLALVGVDEVQPSPETSASNPVSLLITQKLNQFEPSQAISDGFVSWGPALENWNDHGSH</sequence>